<gene>
    <name evidence="2" type="ORF">VKT23_016618</name>
</gene>
<reference evidence="2 3" key="1">
    <citation type="submission" date="2024-01" db="EMBL/GenBank/DDBJ databases">
        <title>A draft genome for the cacao thread blight pathogen Marasmiellus scandens.</title>
        <authorList>
            <person name="Baruah I.K."/>
            <person name="Leung J."/>
            <person name="Bukari Y."/>
            <person name="Amoako-Attah I."/>
            <person name="Meinhardt L.W."/>
            <person name="Bailey B.A."/>
            <person name="Cohen S.P."/>
        </authorList>
    </citation>
    <scope>NUCLEOTIDE SEQUENCE [LARGE SCALE GENOMIC DNA]</scope>
    <source>
        <strain evidence="2 3">GH-19</strain>
    </source>
</reference>
<evidence type="ECO:0000313" key="2">
    <source>
        <dbReference type="EMBL" id="KAK7441371.1"/>
    </source>
</evidence>
<keyword evidence="3" id="KW-1185">Reference proteome</keyword>
<evidence type="ECO:0000313" key="3">
    <source>
        <dbReference type="Proteomes" id="UP001498398"/>
    </source>
</evidence>
<evidence type="ECO:0000256" key="1">
    <source>
        <dbReference type="SAM" id="MobiDB-lite"/>
    </source>
</evidence>
<dbReference type="EMBL" id="JBANRG010000063">
    <property type="protein sequence ID" value="KAK7441371.1"/>
    <property type="molecule type" value="Genomic_DNA"/>
</dbReference>
<organism evidence="2 3">
    <name type="scientific">Marasmiellus scandens</name>
    <dbReference type="NCBI Taxonomy" id="2682957"/>
    <lineage>
        <taxon>Eukaryota</taxon>
        <taxon>Fungi</taxon>
        <taxon>Dikarya</taxon>
        <taxon>Basidiomycota</taxon>
        <taxon>Agaricomycotina</taxon>
        <taxon>Agaricomycetes</taxon>
        <taxon>Agaricomycetidae</taxon>
        <taxon>Agaricales</taxon>
        <taxon>Marasmiineae</taxon>
        <taxon>Omphalotaceae</taxon>
        <taxon>Marasmiellus</taxon>
    </lineage>
</organism>
<accession>A0ABR1IYU2</accession>
<name>A0ABR1IYU2_9AGAR</name>
<dbReference type="Proteomes" id="UP001498398">
    <property type="component" value="Unassembled WGS sequence"/>
</dbReference>
<sequence>MKWWLLLELGARPDAVVLNEWQSVLQDVTWVMDNMAEETPESSELSTDPKPASKKPCLSK</sequence>
<comment type="caution">
    <text evidence="2">The sequence shown here is derived from an EMBL/GenBank/DDBJ whole genome shotgun (WGS) entry which is preliminary data.</text>
</comment>
<protein>
    <submittedName>
        <fullName evidence="2">Uncharacterized protein</fullName>
    </submittedName>
</protein>
<proteinExistence type="predicted"/>
<feature type="region of interest" description="Disordered" evidence="1">
    <location>
        <begin position="36"/>
        <end position="60"/>
    </location>
</feature>